<evidence type="ECO:0000256" key="1">
    <source>
        <dbReference type="ARBA" id="ARBA00006499"/>
    </source>
</evidence>
<comment type="similarity">
    <text evidence="1">Belongs to the AB hydrolase superfamily. AB hydrolase 2 family.</text>
</comment>
<dbReference type="RefSeq" id="XP_017995682.1">
    <property type="nucleotide sequence ID" value="XM_018141142.1"/>
</dbReference>
<reference evidence="3 4" key="1">
    <citation type="submission" date="2015-06" db="EMBL/GenBank/DDBJ databases">
        <title>Draft genome of the ant-associated black yeast Phialophora attae CBS 131958.</title>
        <authorList>
            <person name="Moreno L.F."/>
            <person name="Stielow B.J."/>
            <person name="de Hoog S."/>
            <person name="Vicente V.A."/>
            <person name="Weiss V.A."/>
            <person name="de Vries M."/>
            <person name="Cruz L.M."/>
            <person name="Souza E.M."/>
        </authorList>
    </citation>
    <scope>NUCLEOTIDE SEQUENCE [LARGE SCALE GENOMIC DNA]</scope>
    <source>
        <strain evidence="3 4">CBS 131958</strain>
    </source>
</reference>
<dbReference type="VEuPathDB" id="FungiDB:AB675_1265"/>
<evidence type="ECO:0000313" key="3">
    <source>
        <dbReference type="EMBL" id="KPI35719.1"/>
    </source>
</evidence>
<name>A0A0N0NIQ3_9EURO</name>
<dbReference type="SUPFAM" id="SSF53474">
    <property type="entry name" value="alpha/beta-Hydrolases"/>
    <property type="match status" value="1"/>
</dbReference>
<proteinExistence type="inferred from homology"/>
<dbReference type="GO" id="GO:0005737">
    <property type="term" value="C:cytoplasm"/>
    <property type="evidence" value="ECO:0007669"/>
    <property type="project" value="TreeGrafter"/>
</dbReference>
<dbReference type="OrthoDB" id="437457at2759"/>
<feature type="domain" description="Phospholipase/carboxylesterase/thioesterase" evidence="2">
    <location>
        <begin position="24"/>
        <end position="173"/>
    </location>
</feature>
<comment type="caution">
    <text evidence="3">The sequence shown here is derived from an EMBL/GenBank/DDBJ whole genome shotgun (WGS) entry which is preliminary data.</text>
</comment>
<evidence type="ECO:0000313" key="4">
    <source>
        <dbReference type="Proteomes" id="UP000038010"/>
    </source>
</evidence>
<dbReference type="InterPro" id="IPR029058">
    <property type="entry name" value="AB_hydrolase_fold"/>
</dbReference>
<dbReference type="Proteomes" id="UP000038010">
    <property type="component" value="Unassembled WGS sequence"/>
</dbReference>
<accession>A0A0N0NIQ3</accession>
<dbReference type="PANTHER" id="PTHR10655">
    <property type="entry name" value="LYSOPHOSPHOLIPASE-RELATED"/>
    <property type="match status" value="1"/>
</dbReference>
<dbReference type="STRING" id="1664694.A0A0N0NIQ3"/>
<dbReference type="GO" id="GO:0052689">
    <property type="term" value="F:carboxylic ester hydrolase activity"/>
    <property type="evidence" value="ECO:0007669"/>
    <property type="project" value="TreeGrafter"/>
</dbReference>
<keyword evidence="3" id="KW-0378">Hydrolase</keyword>
<dbReference type="GO" id="GO:0008474">
    <property type="term" value="F:palmitoyl-(protein) hydrolase activity"/>
    <property type="evidence" value="ECO:0007669"/>
    <property type="project" value="TreeGrafter"/>
</dbReference>
<dbReference type="EMBL" id="LFJN01000037">
    <property type="protein sequence ID" value="KPI35719.1"/>
    <property type="molecule type" value="Genomic_DNA"/>
</dbReference>
<sequence>MAKLPTAADFPVELSPILHEPSTGKPVNIILFLAGLGDSSANFSSFARALNLPDTIAVTLQGPYPLPFPFGPGNQWSDDVQVDTFTGTFDADSPLGRSTAQITEAVQKLIADHGFAASQILLFGNRQGGSVALAVALALQKVSLGGVVSVGGSLPSSAALAPSLKNKTPLLLLGGRKGTLAKDDGSPVKRIKAAFEFVESHQWKRADDGLPRNREEALPMMQFLARRLKSRRGVPEEAVEI</sequence>
<dbReference type="Gene3D" id="3.40.50.1820">
    <property type="entry name" value="alpha/beta hydrolase"/>
    <property type="match status" value="1"/>
</dbReference>
<dbReference type="AlphaFoldDB" id="A0A0N0NIQ3"/>
<dbReference type="PANTHER" id="PTHR10655:SF67">
    <property type="entry name" value="PHOSPHOLIPASE_CARBOXYLESTERASE SUPERFAMILY (AFU_ORTHOLOGUE AFUA_5G09340)"/>
    <property type="match status" value="1"/>
</dbReference>
<evidence type="ECO:0000259" key="2">
    <source>
        <dbReference type="Pfam" id="PF02230"/>
    </source>
</evidence>
<gene>
    <name evidence="3" type="ORF">AB675_1265</name>
</gene>
<dbReference type="InterPro" id="IPR003140">
    <property type="entry name" value="PLipase/COase/thioEstase"/>
</dbReference>
<dbReference type="InterPro" id="IPR050565">
    <property type="entry name" value="LYPA1-2/EST-like"/>
</dbReference>
<dbReference type="GeneID" id="28733022"/>
<dbReference type="Pfam" id="PF02230">
    <property type="entry name" value="Abhydrolase_2"/>
    <property type="match status" value="1"/>
</dbReference>
<keyword evidence="4" id="KW-1185">Reference proteome</keyword>
<organism evidence="3 4">
    <name type="scientific">Cyphellophora attinorum</name>
    <dbReference type="NCBI Taxonomy" id="1664694"/>
    <lineage>
        <taxon>Eukaryota</taxon>
        <taxon>Fungi</taxon>
        <taxon>Dikarya</taxon>
        <taxon>Ascomycota</taxon>
        <taxon>Pezizomycotina</taxon>
        <taxon>Eurotiomycetes</taxon>
        <taxon>Chaetothyriomycetidae</taxon>
        <taxon>Chaetothyriales</taxon>
        <taxon>Cyphellophoraceae</taxon>
        <taxon>Cyphellophora</taxon>
    </lineage>
</organism>
<protein>
    <submittedName>
        <fullName evidence="3">Putative hydrolase</fullName>
    </submittedName>
</protein>